<evidence type="ECO:0000313" key="1">
    <source>
        <dbReference type="EMBL" id="MDG3493688.1"/>
    </source>
</evidence>
<proteinExistence type="predicted"/>
<protein>
    <submittedName>
        <fullName evidence="1">Uncharacterized protein</fullName>
    </submittedName>
</protein>
<evidence type="ECO:0000313" key="2">
    <source>
        <dbReference type="Proteomes" id="UP001152872"/>
    </source>
</evidence>
<name>A0A9X4M4R8_9CYAN</name>
<gene>
    <name evidence="1" type="ORF">FEV09_03880</name>
</gene>
<keyword evidence="2" id="KW-1185">Reference proteome</keyword>
<dbReference type="Proteomes" id="UP001152872">
    <property type="component" value="Unassembled WGS sequence"/>
</dbReference>
<accession>A0A9X4M4R8</accession>
<dbReference type="EMBL" id="VBTY01000019">
    <property type="protein sequence ID" value="MDG3493688.1"/>
    <property type="molecule type" value="Genomic_DNA"/>
</dbReference>
<dbReference type="RefSeq" id="WP_277909189.1">
    <property type="nucleotide sequence ID" value="NZ_VBTY01000019.1"/>
</dbReference>
<organism evidence="1 2">
    <name type="scientific">Pseudanabaena catenata USMAC16</name>
    <dbReference type="NCBI Taxonomy" id="1855837"/>
    <lineage>
        <taxon>Bacteria</taxon>
        <taxon>Bacillati</taxon>
        <taxon>Cyanobacteriota</taxon>
        <taxon>Cyanophyceae</taxon>
        <taxon>Pseudanabaenales</taxon>
        <taxon>Pseudanabaenaceae</taxon>
        <taxon>Pseudanabaena</taxon>
    </lineage>
</organism>
<dbReference type="AlphaFoldDB" id="A0A9X4M4R8"/>
<comment type="caution">
    <text evidence="1">The sequence shown here is derived from an EMBL/GenBank/DDBJ whole genome shotgun (WGS) entry which is preliminary data.</text>
</comment>
<reference evidence="1" key="1">
    <citation type="submission" date="2019-05" db="EMBL/GenBank/DDBJ databases">
        <title>Whole genome sequencing of Pseudanabaena catenata USMAC16.</title>
        <authorList>
            <person name="Khan Z."/>
            <person name="Omar W.M."/>
            <person name="Convey P."/>
            <person name="Merican F."/>
            <person name="Najimudin N."/>
        </authorList>
    </citation>
    <scope>NUCLEOTIDE SEQUENCE</scope>
    <source>
        <strain evidence="1">USMAC16</strain>
    </source>
</reference>
<sequence>MKFDVSSEPIVAKINSCARASTSFDRYNRENFSFLEIRKDTGLNYANRYWNDRD</sequence>